<gene>
    <name evidence="1" type="ORF">DY000_02024441</name>
</gene>
<reference evidence="1 2" key="1">
    <citation type="journal article" date="2020" name="BMC Genomics">
        <title>Intraspecific diversification of the crop wild relative Brassica cretica Lam. using demographic model selection.</title>
        <authorList>
            <person name="Kioukis A."/>
            <person name="Michalopoulou V.A."/>
            <person name="Briers L."/>
            <person name="Pirintsos S."/>
            <person name="Studholme D.J."/>
            <person name="Pavlidis P."/>
            <person name="Sarris P.F."/>
        </authorList>
    </citation>
    <scope>NUCLEOTIDE SEQUENCE [LARGE SCALE GENOMIC DNA]</scope>
    <source>
        <strain evidence="2">cv. PFS-1207/04</strain>
    </source>
</reference>
<proteinExistence type="predicted"/>
<evidence type="ECO:0000313" key="2">
    <source>
        <dbReference type="Proteomes" id="UP000266723"/>
    </source>
</evidence>
<accession>A0ABQ7ELF5</accession>
<keyword evidence="2" id="KW-1185">Reference proteome</keyword>
<organism evidence="1 2">
    <name type="scientific">Brassica cretica</name>
    <name type="common">Mustard</name>
    <dbReference type="NCBI Taxonomy" id="69181"/>
    <lineage>
        <taxon>Eukaryota</taxon>
        <taxon>Viridiplantae</taxon>
        <taxon>Streptophyta</taxon>
        <taxon>Embryophyta</taxon>
        <taxon>Tracheophyta</taxon>
        <taxon>Spermatophyta</taxon>
        <taxon>Magnoliopsida</taxon>
        <taxon>eudicotyledons</taxon>
        <taxon>Gunneridae</taxon>
        <taxon>Pentapetalae</taxon>
        <taxon>rosids</taxon>
        <taxon>malvids</taxon>
        <taxon>Brassicales</taxon>
        <taxon>Brassicaceae</taxon>
        <taxon>Brassiceae</taxon>
        <taxon>Brassica</taxon>
    </lineage>
</organism>
<name>A0ABQ7ELF5_BRACR</name>
<evidence type="ECO:0000313" key="1">
    <source>
        <dbReference type="EMBL" id="KAF3597306.1"/>
    </source>
</evidence>
<protein>
    <submittedName>
        <fullName evidence="1">Uncharacterized protein</fullName>
    </submittedName>
</protein>
<dbReference type="EMBL" id="QGKV02000299">
    <property type="protein sequence ID" value="KAF3597306.1"/>
    <property type="molecule type" value="Genomic_DNA"/>
</dbReference>
<dbReference type="Proteomes" id="UP000266723">
    <property type="component" value="Unassembled WGS sequence"/>
</dbReference>
<sequence>MTTIKYNKSKREQSRSYSEFAFEHYNKHPRVDKNAWTNCRIDVSEELGRYVAIERNGRSVARSLRSDRASAWAQLLRSDRASAWARSLRSDRPGRTLGRYVATERDGRLVAT</sequence>
<comment type="caution">
    <text evidence="1">The sequence shown here is derived from an EMBL/GenBank/DDBJ whole genome shotgun (WGS) entry which is preliminary data.</text>
</comment>